<evidence type="ECO:0000256" key="2">
    <source>
        <dbReference type="ARBA" id="ARBA00023125"/>
    </source>
</evidence>
<dbReference type="InterPro" id="IPR000843">
    <property type="entry name" value="HTH_LacI"/>
</dbReference>
<dbReference type="CDD" id="cd06267">
    <property type="entry name" value="PBP1_LacI_sugar_binding-like"/>
    <property type="match status" value="1"/>
</dbReference>
<keyword evidence="2 5" id="KW-0238">DNA-binding</keyword>
<accession>A0ABV2ZV25</accession>
<name>A0ABV2ZV25_9ACTN</name>
<protein>
    <submittedName>
        <fullName evidence="5">LacI family DNA-binding transcriptional regulator</fullName>
    </submittedName>
</protein>
<dbReference type="CDD" id="cd01392">
    <property type="entry name" value="HTH_LacI"/>
    <property type="match status" value="1"/>
</dbReference>
<dbReference type="InterPro" id="IPR028082">
    <property type="entry name" value="Peripla_BP_I"/>
</dbReference>
<keyword evidence="1" id="KW-0805">Transcription regulation</keyword>
<reference evidence="5 6" key="1">
    <citation type="submission" date="2024-06" db="EMBL/GenBank/DDBJ databases">
        <title>The Natural Products Discovery Center: Release of the First 8490 Sequenced Strains for Exploring Actinobacteria Biosynthetic Diversity.</title>
        <authorList>
            <person name="Kalkreuter E."/>
            <person name="Kautsar S.A."/>
            <person name="Yang D."/>
            <person name="Bader C.D."/>
            <person name="Teijaro C.N."/>
            <person name="Fluegel L."/>
            <person name="Davis C.M."/>
            <person name="Simpson J.R."/>
            <person name="Lauterbach L."/>
            <person name="Steele A.D."/>
            <person name="Gui C."/>
            <person name="Meng S."/>
            <person name="Li G."/>
            <person name="Viehrig K."/>
            <person name="Ye F."/>
            <person name="Su P."/>
            <person name="Kiefer A.F."/>
            <person name="Nichols A."/>
            <person name="Cepeda A.J."/>
            <person name="Yan W."/>
            <person name="Fan B."/>
            <person name="Jiang Y."/>
            <person name="Adhikari A."/>
            <person name="Zheng C.-J."/>
            <person name="Schuster L."/>
            <person name="Cowan T.M."/>
            <person name="Smanski M.J."/>
            <person name="Chevrette M.G."/>
            <person name="De Carvalho L.P.S."/>
            <person name="Shen B."/>
        </authorList>
    </citation>
    <scope>NUCLEOTIDE SEQUENCE [LARGE SCALE GENOMIC DNA]</scope>
    <source>
        <strain evidence="5 6">NPDC033843</strain>
    </source>
</reference>
<dbReference type="Gene3D" id="3.40.50.2300">
    <property type="match status" value="2"/>
</dbReference>
<feature type="domain" description="HTH lacI-type" evidence="4">
    <location>
        <begin position="7"/>
        <end position="61"/>
    </location>
</feature>
<dbReference type="PANTHER" id="PTHR30146">
    <property type="entry name" value="LACI-RELATED TRANSCRIPTIONAL REPRESSOR"/>
    <property type="match status" value="1"/>
</dbReference>
<evidence type="ECO:0000313" key="5">
    <source>
        <dbReference type="EMBL" id="MEU3786416.1"/>
    </source>
</evidence>
<dbReference type="Gene3D" id="1.10.260.40">
    <property type="entry name" value="lambda repressor-like DNA-binding domains"/>
    <property type="match status" value="1"/>
</dbReference>
<evidence type="ECO:0000259" key="4">
    <source>
        <dbReference type="PROSITE" id="PS50932"/>
    </source>
</evidence>
<sequence>MSEKRTVTTRDIAEQLNLSVSTVGRALSQDPRISQETRARVEQKAGELGYVGNLAARLMRGAPSTVVGLMVPDVRNSFYSTAAHALTQSMGEGGYQVMLSQTDDDRDAELAQLRGLAAAQVAGVILVPSPNPRPEAVRLLRDLPNVQLLRHLDSIGHHWFGVDDRGVLREATQHLVDLGHRRIAFIGGQLGFSTSNDRLSGYRDALRGEVDESLVVHAPPSSVEEARRTVGKLLDRKDPPTALVTASVRTTEGVLQELTSRGVDVPTELSVVGFGDESGFSWWGPGLTTMALPVHEVATQCSVWLQRRIRSGGIKGPYGSSSHGYLVERGSTAAQ</sequence>
<keyword evidence="3" id="KW-0804">Transcription</keyword>
<dbReference type="Pfam" id="PF13377">
    <property type="entry name" value="Peripla_BP_3"/>
    <property type="match status" value="1"/>
</dbReference>
<dbReference type="InterPro" id="IPR010982">
    <property type="entry name" value="Lambda_DNA-bd_dom_sf"/>
</dbReference>
<dbReference type="PANTHER" id="PTHR30146:SF138">
    <property type="entry name" value="TRANSCRIPTIONAL REGULATORY PROTEIN"/>
    <property type="match status" value="1"/>
</dbReference>
<dbReference type="SMART" id="SM00354">
    <property type="entry name" value="HTH_LACI"/>
    <property type="match status" value="1"/>
</dbReference>
<evidence type="ECO:0000256" key="1">
    <source>
        <dbReference type="ARBA" id="ARBA00023015"/>
    </source>
</evidence>
<dbReference type="InterPro" id="IPR046335">
    <property type="entry name" value="LacI/GalR-like_sensor"/>
</dbReference>
<dbReference type="SUPFAM" id="SSF47413">
    <property type="entry name" value="lambda repressor-like DNA-binding domains"/>
    <property type="match status" value="1"/>
</dbReference>
<evidence type="ECO:0000256" key="3">
    <source>
        <dbReference type="ARBA" id="ARBA00023163"/>
    </source>
</evidence>
<dbReference type="Pfam" id="PF00356">
    <property type="entry name" value="LacI"/>
    <property type="match status" value="1"/>
</dbReference>
<dbReference type="Proteomes" id="UP001550739">
    <property type="component" value="Unassembled WGS sequence"/>
</dbReference>
<dbReference type="EMBL" id="JBEZVE010000028">
    <property type="protein sequence ID" value="MEU3786416.1"/>
    <property type="molecule type" value="Genomic_DNA"/>
</dbReference>
<organism evidence="5 6">
    <name type="scientific">Streptomyces sp. 900129855</name>
    <dbReference type="NCBI Taxonomy" id="3155129"/>
    <lineage>
        <taxon>Bacteria</taxon>
        <taxon>Bacillati</taxon>
        <taxon>Actinomycetota</taxon>
        <taxon>Actinomycetes</taxon>
        <taxon>Kitasatosporales</taxon>
        <taxon>Streptomycetaceae</taxon>
        <taxon>Streptomyces</taxon>
    </lineage>
</organism>
<dbReference type="PROSITE" id="PS50932">
    <property type="entry name" value="HTH_LACI_2"/>
    <property type="match status" value="1"/>
</dbReference>
<evidence type="ECO:0000313" key="6">
    <source>
        <dbReference type="Proteomes" id="UP001550739"/>
    </source>
</evidence>
<dbReference type="RefSeq" id="WP_361708431.1">
    <property type="nucleotide sequence ID" value="NZ_JBEZVE010000028.1"/>
</dbReference>
<keyword evidence="6" id="KW-1185">Reference proteome</keyword>
<dbReference type="GO" id="GO:0003677">
    <property type="term" value="F:DNA binding"/>
    <property type="evidence" value="ECO:0007669"/>
    <property type="project" value="UniProtKB-KW"/>
</dbReference>
<comment type="caution">
    <text evidence="5">The sequence shown here is derived from an EMBL/GenBank/DDBJ whole genome shotgun (WGS) entry which is preliminary data.</text>
</comment>
<dbReference type="SUPFAM" id="SSF53822">
    <property type="entry name" value="Periplasmic binding protein-like I"/>
    <property type="match status" value="1"/>
</dbReference>
<proteinExistence type="predicted"/>
<gene>
    <name evidence="5" type="ORF">AB0E89_38775</name>
</gene>